<dbReference type="STRING" id="1453999.AW06_002082"/>
<sequence>MPGARWPQLLAVWLLTFCPLVQAGISVVDDSGGTVRLAQPAKRIVSLAPHLTETLFAAGAGERIVGTVDYSEYPVAASKIARIGGYSRIDLERVAALRPDLIIAWQSGNAAAHLDRLRALAIPIYLSQPNRLTDVAGEIERLGVLAGSSAVADRAAESFRQRLAGLQKRYGSLPPVRTFYQIWKQPLMTVGRRQIISDVIKLCGGDNVFGKLETMAASVTVEAVIAANPEVIVASGMDEARPEWLDDWNRWTSILAVARGNLFFIPPDLIQRHTPRLLEGAERLCQHLESARGRRPAK</sequence>
<proteinExistence type="predicted"/>
<evidence type="ECO:0000313" key="3">
    <source>
        <dbReference type="EMBL" id="KFB76812.1"/>
    </source>
</evidence>
<dbReference type="InterPro" id="IPR054828">
    <property type="entry name" value="Vit_B12_bind_prot"/>
</dbReference>
<protein>
    <submittedName>
        <fullName evidence="3">Vitamin B12-binding protein</fullName>
    </submittedName>
</protein>
<organism evidence="3 4">
    <name type="scientific">Candidatus Accumulibacter cognatus</name>
    <dbReference type="NCBI Taxonomy" id="2954383"/>
    <lineage>
        <taxon>Bacteria</taxon>
        <taxon>Pseudomonadati</taxon>
        <taxon>Pseudomonadota</taxon>
        <taxon>Betaproteobacteria</taxon>
        <taxon>Candidatus Accumulibacter</taxon>
    </lineage>
</organism>
<evidence type="ECO:0000313" key="4">
    <source>
        <dbReference type="Proteomes" id="UP000021315"/>
    </source>
</evidence>
<name>A0A080M681_9PROT</name>
<gene>
    <name evidence="3" type="primary">btuF</name>
    <name evidence="3" type="ORF">AW06_002082</name>
</gene>
<dbReference type="GO" id="GO:0071281">
    <property type="term" value="P:cellular response to iron ion"/>
    <property type="evidence" value="ECO:0007669"/>
    <property type="project" value="TreeGrafter"/>
</dbReference>
<dbReference type="NCBIfam" id="NF038402">
    <property type="entry name" value="TroA_like"/>
    <property type="match status" value="1"/>
</dbReference>
<evidence type="ECO:0000259" key="2">
    <source>
        <dbReference type="PROSITE" id="PS50983"/>
    </source>
</evidence>
<dbReference type="AlphaFoldDB" id="A0A080M681"/>
<keyword evidence="4" id="KW-1185">Reference proteome</keyword>
<dbReference type="Pfam" id="PF01497">
    <property type="entry name" value="Peripla_BP_2"/>
    <property type="match status" value="1"/>
</dbReference>
<dbReference type="InterPro" id="IPR050902">
    <property type="entry name" value="ABC_Transporter_SBP"/>
</dbReference>
<dbReference type="SUPFAM" id="SSF53807">
    <property type="entry name" value="Helical backbone' metal receptor"/>
    <property type="match status" value="1"/>
</dbReference>
<dbReference type="EMBL" id="JDST02000044">
    <property type="protein sequence ID" value="KFB76812.1"/>
    <property type="molecule type" value="Genomic_DNA"/>
</dbReference>
<evidence type="ECO:0000256" key="1">
    <source>
        <dbReference type="ARBA" id="ARBA00022729"/>
    </source>
</evidence>
<reference evidence="3" key="1">
    <citation type="submission" date="2014-02" db="EMBL/GenBank/DDBJ databases">
        <title>Expanding our view of genomic diversity in Candidatus Accumulibacter clades.</title>
        <authorList>
            <person name="Skennerton C.T."/>
            <person name="Barr J.J."/>
            <person name="Slater F.R."/>
            <person name="Bond P.L."/>
            <person name="Tyson G.W."/>
        </authorList>
    </citation>
    <scope>NUCLEOTIDE SEQUENCE [LARGE SCALE GENOMIC DNA]</scope>
</reference>
<accession>A0A080M681</accession>
<dbReference type="InterPro" id="IPR002491">
    <property type="entry name" value="ABC_transptr_periplasmic_BD"/>
</dbReference>
<feature type="domain" description="Fe/B12 periplasmic-binding" evidence="2">
    <location>
        <begin position="43"/>
        <end position="292"/>
    </location>
</feature>
<dbReference type="CDD" id="cd01144">
    <property type="entry name" value="BtuF"/>
    <property type="match status" value="1"/>
</dbReference>
<comment type="caution">
    <text evidence="3">The sequence shown here is derived from an EMBL/GenBank/DDBJ whole genome shotgun (WGS) entry which is preliminary data.</text>
</comment>
<dbReference type="PROSITE" id="PS50983">
    <property type="entry name" value="FE_B12_PBP"/>
    <property type="match status" value="1"/>
</dbReference>
<dbReference type="PANTHER" id="PTHR30535:SF34">
    <property type="entry name" value="MOLYBDATE-BINDING PROTEIN MOLA"/>
    <property type="match status" value="1"/>
</dbReference>
<dbReference type="PANTHER" id="PTHR30535">
    <property type="entry name" value="VITAMIN B12-BINDING PROTEIN"/>
    <property type="match status" value="1"/>
</dbReference>
<dbReference type="Proteomes" id="UP000021315">
    <property type="component" value="Unassembled WGS sequence"/>
</dbReference>
<keyword evidence="1" id="KW-0732">Signal</keyword>
<dbReference type="RefSeq" id="WP_034948862.1">
    <property type="nucleotide sequence ID" value="NZ_JDST02000044.1"/>
</dbReference>
<dbReference type="Gene3D" id="3.40.50.1980">
    <property type="entry name" value="Nitrogenase molybdenum iron protein domain"/>
    <property type="match status" value="2"/>
</dbReference>